<dbReference type="Proteomes" id="UP000828390">
    <property type="component" value="Unassembled WGS sequence"/>
</dbReference>
<evidence type="ECO:0000256" key="4">
    <source>
        <dbReference type="ARBA" id="ARBA00023180"/>
    </source>
</evidence>
<keyword evidence="2" id="KW-0677">Repeat</keyword>
<dbReference type="CDD" id="cd00033">
    <property type="entry name" value="CCP"/>
    <property type="match status" value="1"/>
</dbReference>
<feature type="domain" description="Sushi" evidence="7">
    <location>
        <begin position="30"/>
        <end position="92"/>
    </location>
</feature>
<organism evidence="8 9">
    <name type="scientific">Dreissena polymorpha</name>
    <name type="common">Zebra mussel</name>
    <name type="synonym">Mytilus polymorpha</name>
    <dbReference type="NCBI Taxonomy" id="45954"/>
    <lineage>
        <taxon>Eukaryota</taxon>
        <taxon>Metazoa</taxon>
        <taxon>Spiralia</taxon>
        <taxon>Lophotrochozoa</taxon>
        <taxon>Mollusca</taxon>
        <taxon>Bivalvia</taxon>
        <taxon>Autobranchia</taxon>
        <taxon>Heteroconchia</taxon>
        <taxon>Euheterodonta</taxon>
        <taxon>Imparidentia</taxon>
        <taxon>Neoheterodontei</taxon>
        <taxon>Myida</taxon>
        <taxon>Dreissenoidea</taxon>
        <taxon>Dreissenidae</taxon>
        <taxon>Dreissena</taxon>
    </lineage>
</organism>
<dbReference type="SUPFAM" id="SSF57535">
    <property type="entry name" value="Complement control module/SCR domain"/>
    <property type="match status" value="1"/>
</dbReference>
<dbReference type="PANTHER" id="PTHR19325">
    <property type="entry name" value="COMPLEMENT COMPONENT-RELATED SUSHI DOMAIN-CONTAINING"/>
    <property type="match status" value="1"/>
</dbReference>
<dbReference type="Gene3D" id="2.10.70.10">
    <property type="entry name" value="Complement Module, domain 1"/>
    <property type="match status" value="1"/>
</dbReference>
<evidence type="ECO:0000256" key="5">
    <source>
        <dbReference type="PROSITE-ProRule" id="PRU00302"/>
    </source>
</evidence>
<accession>A0A9D4S400</accession>
<keyword evidence="3" id="KW-1015">Disulfide bond</keyword>
<name>A0A9D4S400_DREPO</name>
<dbReference type="SMART" id="SM00032">
    <property type="entry name" value="CCP"/>
    <property type="match status" value="1"/>
</dbReference>
<dbReference type="PANTHER" id="PTHR19325:SF575">
    <property type="entry name" value="LOCOMOTION-RELATED PROTEIN HIKARU GENKI"/>
    <property type="match status" value="1"/>
</dbReference>
<dbReference type="Pfam" id="PF00084">
    <property type="entry name" value="Sushi"/>
    <property type="match status" value="1"/>
</dbReference>
<evidence type="ECO:0000259" key="7">
    <source>
        <dbReference type="PROSITE" id="PS50923"/>
    </source>
</evidence>
<keyword evidence="9" id="KW-1185">Reference proteome</keyword>
<proteinExistence type="predicted"/>
<dbReference type="InterPro" id="IPR000436">
    <property type="entry name" value="Sushi_SCR_CCP_dom"/>
</dbReference>
<reference evidence="8" key="1">
    <citation type="journal article" date="2019" name="bioRxiv">
        <title>The Genome of the Zebra Mussel, Dreissena polymorpha: A Resource for Invasive Species Research.</title>
        <authorList>
            <person name="McCartney M.A."/>
            <person name="Auch B."/>
            <person name="Kono T."/>
            <person name="Mallez S."/>
            <person name="Zhang Y."/>
            <person name="Obille A."/>
            <person name="Becker A."/>
            <person name="Abrahante J.E."/>
            <person name="Garbe J."/>
            <person name="Badalamenti J.P."/>
            <person name="Herman A."/>
            <person name="Mangelson H."/>
            <person name="Liachko I."/>
            <person name="Sullivan S."/>
            <person name="Sone E.D."/>
            <person name="Koren S."/>
            <person name="Silverstein K.A.T."/>
            <person name="Beckman K.B."/>
            <person name="Gohl D.M."/>
        </authorList>
    </citation>
    <scope>NUCLEOTIDE SEQUENCE</scope>
    <source>
        <strain evidence="8">Duluth1</strain>
        <tissue evidence="8">Whole animal</tissue>
    </source>
</reference>
<dbReference type="AlphaFoldDB" id="A0A9D4S400"/>
<evidence type="ECO:0000256" key="6">
    <source>
        <dbReference type="SAM" id="MobiDB-lite"/>
    </source>
</evidence>
<evidence type="ECO:0000256" key="3">
    <source>
        <dbReference type="ARBA" id="ARBA00023157"/>
    </source>
</evidence>
<protein>
    <recommendedName>
        <fullName evidence="7">Sushi domain-containing protein</fullName>
    </recommendedName>
</protein>
<dbReference type="InterPro" id="IPR035976">
    <property type="entry name" value="Sushi/SCR/CCP_sf"/>
</dbReference>
<comment type="caution">
    <text evidence="8">The sequence shown here is derived from an EMBL/GenBank/DDBJ whole genome shotgun (WGS) entry which is preliminary data.</text>
</comment>
<evidence type="ECO:0000256" key="1">
    <source>
        <dbReference type="ARBA" id="ARBA00022659"/>
    </source>
</evidence>
<dbReference type="PROSITE" id="PS50923">
    <property type="entry name" value="SUSHI"/>
    <property type="match status" value="1"/>
</dbReference>
<comment type="caution">
    <text evidence="5">Lacks conserved residue(s) required for the propagation of feature annotation.</text>
</comment>
<dbReference type="EMBL" id="JAIWYP010000001">
    <property type="protein sequence ID" value="KAH3889740.1"/>
    <property type="molecule type" value="Genomic_DNA"/>
</dbReference>
<evidence type="ECO:0000313" key="9">
    <source>
        <dbReference type="Proteomes" id="UP000828390"/>
    </source>
</evidence>
<evidence type="ECO:0000256" key="2">
    <source>
        <dbReference type="ARBA" id="ARBA00022737"/>
    </source>
</evidence>
<evidence type="ECO:0000313" key="8">
    <source>
        <dbReference type="EMBL" id="KAH3889740.1"/>
    </source>
</evidence>
<dbReference type="InterPro" id="IPR050350">
    <property type="entry name" value="Compl-Cell_Adhes-Reg"/>
</dbReference>
<reference evidence="8" key="2">
    <citation type="submission" date="2020-11" db="EMBL/GenBank/DDBJ databases">
        <authorList>
            <person name="McCartney M.A."/>
            <person name="Auch B."/>
            <person name="Kono T."/>
            <person name="Mallez S."/>
            <person name="Becker A."/>
            <person name="Gohl D.M."/>
            <person name="Silverstein K.A.T."/>
            <person name="Koren S."/>
            <person name="Bechman K.B."/>
            <person name="Herman A."/>
            <person name="Abrahante J.E."/>
            <person name="Garbe J."/>
        </authorList>
    </citation>
    <scope>NUCLEOTIDE SEQUENCE</scope>
    <source>
        <strain evidence="8">Duluth1</strain>
        <tissue evidence="8">Whole animal</tissue>
    </source>
</reference>
<keyword evidence="1 5" id="KW-0768">Sushi</keyword>
<sequence length="124" mass="13527">MRRRIMRLEGRFYVVLTNSGIRKLHPGHPVDCGDFGSITNAEAPFQDTVSVEQNHYGATVRVRCLSGYVLNGPAQVTCQADGQWSKKPTCDVKPSRSSNTPTYAIATTPVNTSTNEVGPFVTVV</sequence>
<feature type="region of interest" description="Disordered" evidence="6">
    <location>
        <begin position="87"/>
        <end position="106"/>
    </location>
</feature>
<keyword evidence="4" id="KW-0325">Glycoprotein</keyword>
<gene>
    <name evidence="8" type="ORF">DPMN_013802</name>
</gene>